<evidence type="ECO:0000256" key="1">
    <source>
        <dbReference type="SAM" id="Phobius"/>
    </source>
</evidence>
<evidence type="ECO:0008006" key="4">
    <source>
        <dbReference type="Google" id="ProtNLM"/>
    </source>
</evidence>
<keyword evidence="1" id="KW-1133">Transmembrane helix</keyword>
<dbReference type="OrthoDB" id="9773841at2"/>
<feature type="transmembrane region" description="Helical" evidence="1">
    <location>
        <begin position="355"/>
        <end position="377"/>
    </location>
</feature>
<feature type="transmembrane region" description="Helical" evidence="1">
    <location>
        <begin position="221"/>
        <end position="241"/>
    </location>
</feature>
<evidence type="ECO:0000313" key="3">
    <source>
        <dbReference type="Proteomes" id="UP000295718"/>
    </source>
</evidence>
<keyword evidence="1" id="KW-0472">Membrane</keyword>
<dbReference type="RefSeq" id="WP_031392386.1">
    <property type="nucleotide sequence ID" value="NZ_JPNB01000002.1"/>
</dbReference>
<sequence>MELKKLMRRNYKVIGFCIGTILIFADLLICNVRETYGDANGYSLMANYFKQEGLFNFYLNIPQDIIEKYLFSIRGYAWPFIMAVCKIFSMDTQIGYWFFAAIFMSSGLAYALPEVFEKLFEKKVSIFQRIIPIIITILFWNGLIIYPLSDIPSVVTVSWALMLLIKISSDKHVIINLITAVLCGVCLGVSYYIRSGCKPIVFLALAIVIVYKLKKQYVKKIGVIVAMLLGIGISAVPQIMLNISSNNVNSYEVPIFFTSGIEGLEYYSGIKDIRYETNITGIHPEVVMLSSSKLADNILAAEDIEGRDVKISTVLKLAVKYPLEFLGLYTTKFANYIDPRYGNEVYVKDLNSRQYLIMVSNFLLWLSMFLGLGIQINRDVENGGSSQFKNIKVFFQRYFLYIFAFILPALIHLAGTHVEARYFYPCYVILYMYLASECPWKEVWNLLKKKTVTIAIVSIALFGCVNSIWNFTFEDFNYSSLFFEHGYSLEKKDITTLIEENHDELNINYDVWSLEMTNGTHLKMSGYIVALEKDSSKSELKLALCSADKVYLYEINITDNMNEAEMYRNSKFSIDKELVGLDAGEYQMGLILENEGESKMILLNKTIVIQK</sequence>
<organism evidence="2 3">
    <name type="scientific">Kineothrix alysoides</name>
    <dbReference type="NCBI Taxonomy" id="1469948"/>
    <lineage>
        <taxon>Bacteria</taxon>
        <taxon>Bacillati</taxon>
        <taxon>Bacillota</taxon>
        <taxon>Clostridia</taxon>
        <taxon>Lachnospirales</taxon>
        <taxon>Lachnospiraceae</taxon>
        <taxon>Kineothrix</taxon>
    </lineage>
</organism>
<reference evidence="2 3" key="1">
    <citation type="submission" date="2019-03" db="EMBL/GenBank/DDBJ databases">
        <title>Genomic Encyclopedia of Type Strains, Phase IV (KMG-IV): sequencing the most valuable type-strain genomes for metagenomic binning, comparative biology and taxonomic classification.</title>
        <authorList>
            <person name="Goeker M."/>
        </authorList>
    </citation>
    <scope>NUCLEOTIDE SEQUENCE [LARGE SCALE GENOMIC DNA]</scope>
    <source>
        <strain evidence="2 3">DSM 100556</strain>
    </source>
</reference>
<gene>
    <name evidence="2" type="ORF">EDD76_10492</name>
</gene>
<dbReference type="STRING" id="1469948.GCA_000732725_03771"/>
<dbReference type="EMBL" id="SLUO01000004">
    <property type="protein sequence ID" value="TCL59355.1"/>
    <property type="molecule type" value="Genomic_DNA"/>
</dbReference>
<protein>
    <recommendedName>
        <fullName evidence="4">Dolichyl-phosphate-mannose-protein mannosyltransferase</fullName>
    </recommendedName>
</protein>
<feature type="transmembrane region" description="Helical" evidence="1">
    <location>
        <begin position="174"/>
        <end position="193"/>
    </location>
</feature>
<dbReference type="AlphaFoldDB" id="A0A4R1R1X5"/>
<feature type="transmembrane region" description="Helical" evidence="1">
    <location>
        <begin position="452"/>
        <end position="471"/>
    </location>
</feature>
<feature type="transmembrane region" description="Helical" evidence="1">
    <location>
        <begin position="398"/>
        <end position="416"/>
    </location>
</feature>
<name>A0A4R1R1X5_9FIRM</name>
<keyword evidence="1" id="KW-0812">Transmembrane</keyword>
<evidence type="ECO:0000313" key="2">
    <source>
        <dbReference type="EMBL" id="TCL59355.1"/>
    </source>
</evidence>
<comment type="caution">
    <text evidence="2">The sequence shown here is derived from an EMBL/GenBank/DDBJ whole genome shotgun (WGS) entry which is preliminary data.</text>
</comment>
<dbReference type="Proteomes" id="UP000295718">
    <property type="component" value="Unassembled WGS sequence"/>
</dbReference>
<keyword evidence="3" id="KW-1185">Reference proteome</keyword>
<feature type="transmembrane region" description="Helical" evidence="1">
    <location>
        <begin position="94"/>
        <end position="112"/>
    </location>
</feature>
<proteinExistence type="predicted"/>
<feature type="transmembrane region" description="Helical" evidence="1">
    <location>
        <begin position="12"/>
        <end position="29"/>
    </location>
</feature>
<accession>A0A4R1R1X5</accession>